<dbReference type="RefSeq" id="WP_156998027.1">
    <property type="nucleotide sequence ID" value="NZ_BAAANU010000003.1"/>
</dbReference>
<evidence type="ECO:0000313" key="2">
    <source>
        <dbReference type="Proteomes" id="UP001139722"/>
    </source>
</evidence>
<comment type="caution">
    <text evidence="1">The sequence shown here is derived from an EMBL/GenBank/DDBJ whole genome shotgun (WGS) entry which is preliminary data.</text>
</comment>
<dbReference type="Proteomes" id="UP001139722">
    <property type="component" value="Unassembled WGS sequence"/>
</dbReference>
<proteinExistence type="predicted"/>
<accession>A0A9X2H233</accession>
<dbReference type="Pfam" id="PF07799">
    <property type="entry name" value="DUF1643"/>
    <property type="match status" value="1"/>
</dbReference>
<dbReference type="EMBL" id="JAMZDY010000001">
    <property type="protein sequence ID" value="MCP2371806.1"/>
    <property type="molecule type" value="Genomic_DNA"/>
</dbReference>
<evidence type="ECO:0000313" key="1">
    <source>
        <dbReference type="EMBL" id="MCP2371806.1"/>
    </source>
</evidence>
<dbReference type="OrthoDB" id="9807577at2"/>
<dbReference type="AlphaFoldDB" id="A0A9X2H233"/>
<reference evidence="1" key="1">
    <citation type="submission" date="2022-06" db="EMBL/GenBank/DDBJ databases">
        <title>Sequencing the genomes of 1000 actinobacteria strains.</title>
        <authorList>
            <person name="Klenk H.-P."/>
        </authorList>
    </citation>
    <scope>NUCLEOTIDE SEQUENCE</scope>
    <source>
        <strain evidence="1">DSM 22016</strain>
    </source>
</reference>
<name>A0A9X2H233_9MICO</name>
<evidence type="ECO:0008006" key="3">
    <source>
        <dbReference type="Google" id="ProtNLM"/>
    </source>
</evidence>
<organism evidence="1 2">
    <name type="scientific">Agromyces terreus</name>
    <dbReference type="NCBI Taxonomy" id="424795"/>
    <lineage>
        <taxon>Bacteria</taxon>
        <taxon>Bacillati</taxon>
        <taxon>Actinomycetota</taxon>
        <taxon>Actinomycetes</taxon>
        <taxon>Micrococcales</taxon>
        <taxon>Microbacteriaceae</taxon>
        <taxon>Agromyces</taxon>
    </lineage>
</organism>
<sequence>MIEYPKGHEPDFWSPTLEVQSHRFALGNTARASAGDPPLIAICMNPSYAMSSEADKTVNRLIQASIDNGHPGWVMLNLYPERATNSAHLTAYDAELSAANCAAIERVLRQYRVSEVLGAWGQLRHRTLRRAKKDVLDLLERLGVGLFTFDGLTASSDPRHPMPRGKPLLMTGDQRFLNWTDHRLTEVVP</sequence>
<protein>
    <recommendedName>
        <fullName evidence="3">DUF1643 domain-containing protein</fullName>
    </recommendedName>
</protein>
<dbReference type="InterPro" id="IPR012441">
    <property type="entry name" value="DUF1643"/>
</dbReference>
<gene>
    <name evidence="1" type="ORF">BJ978_002482</name>
</gene>
<keyword evidence="2" id="KW-1185">Reference proteome</keyword>